<dbReference type="RefSeq" id="WP_006806212.1">
    <property type="nucleotide sequence ID" value="NZ_ADAD01000002.1"/>
</dbReference>
<evidence type="ECO:0000256" key="2">
    <source>
        <dbReference type="ARBA" id="ARBA00009399"/>
    </source>
</evidence>
<accession>D0GI89</accession>
<feature type="transmembrane region" description="Helical" evidence="6">
    <location>
        <begin position="43"/>
        <end position="60"/>
    </location>
</feature>
<comment type="subcellular location">
    <subcellularLocation>
        <location evidence="1">Membrane</location>
        <topology evidence="1">Multi-pass membrane protein</topology>
    </subcellularLocation>
</comment>
<feature type="transmembrane region" description="Helical" evidence="6">
    <location>
        <begin position="80"/>
        <end position="105"/>
    </location>
</feature>
<feature type="transmembrane region" description="Helical" evidence="6">
    <location>
        <begin position="117"/>
        <end position="137"/>
    </location>
</feature>
<sequence>MKKVFLKKTINKETILYLFFGVLATLLNIILFYFFVTQLKMSTFWGNLLDTVICILFQYFTNRIWVFKSENKGKNALKEFFQFLFTRSITAIIDQIFVVVGVDFFVRKFIIQTQQSIWSLGIKILSNIIVIVLNYIFSKFFVFNKK</sequence>
<comment type="similarity">
    <text evidence="2">Belongs to the GtrA family.</text>
</comment>
<dbReference type="EMBL" id="ADAD01000002">
    <property type="protein sequence ID" value="EEY36184.1"/>
    <property type="molecule type" value="Genomic_DNA"/>
</dbReference>
<dbReference type="PANTHER" id="PTHR38459:SF5">
    <property type="entry name" value="CELL WALL TEICHOIC ACID GLYCOSYLATION PROTEIN GTCA"/>
    <property type="match status" value="1"/>
</dbReference>
<dbReference type="GO" id="GO:0005886">
    <property type="term" value="C:plasma membrane"/>
    <property type="evidence" value="ECO:0007669"/>
    <property type="project" value="TreeGrafter"/>
</dbReference>
<evidence type="ECO:0000256" key="6">
    <source>
        <dbReference type="SAM" id="Phobius"/>
    </source>
</evidence>
<evidence type="ECO:0000256" key="5">
    <source>
        <dbReference type="ARBA" id="ARBA00023136"/>
    </source>
</evidence>
<feature type="domain" description="GtrA/DPMS transmembrane" evidence="7">
    <location>
        <begin position="17"/>
        <end position="143"/>
    </location>
</feature>
<proteinExistence type="inferred from homology"/>
<evidence type="ECO:0000256" key="4">
    <source>
        <dbReference type="ARBA" id="ARBA00022989"/>
    </source>
</evidence>
<keyword evidence="4 6" id="KW-1133">Transmembrane helix</keyword>
<dbReference type="Proteomes" id="UP000004226">
    <property type="component" value="Unassembled WGS sequence"/>
</dbReference>
<evidence type="ECO:0000313" key="8">
    <source>
        <dbReference type="EMBL" id="EEY36184.1"/>
    </source>
</evidence>
<dbReference type="Pfam" id="PF04138">
    <property type="entry name" value="GtrA_DPMS_TM"/>
    <property type="match status" value="1"/>
</dbReference>
<evidence type="ECO:0000313" key="9">
    <source>
        <dbReference type="Proteomes" id="UP000004226"/>
    </source>
</evidence>
<evidence type="ECO:0000259" key="7">
    <source>
        <dbReference type="Pfam" id="PF04138"/>
    </source>
</evidence>
<comment type="caution">
    <text evidence="8">The sequence shown here is derived from an EMBL/GenBank/DDBJ whole genome shotgun (WGS) entry which is preliminary data.</text>
</comment>
<keyword evidence="3 6" id="KW-0812">Transmembrane</keyword>
<organism evidence="8 9">
    <name type="scientific">Pseudoleptotrichia goodfellowii F0264</name>
    <dbReference type="NCBI Taxonomy" id="596323"/>
    <lineage>
        <taxon>Bacteria</taxon>
        <taxon>Fusobacteriati</taxon>
        <taxon>Fusobacteriota</taxon>
        <taxon>Fusobacteriia</taxon>
        <taxon>Fusobacteriales</taxon>
        <taxon>Leptotrichiaceae</taxon>
        <taxon>Pseudoleptotrichia</taxon>
    </lineage>
</organism>
<dbReference type="InterPro" id="IPR051401">
    <property type="entry name" value="GtrA_CellWall_Glycosyl"/>
</dbReference>
<dbReference type="AlphaFoldDB" id="D0GI89"/>
<keyword evidence="9" id="KW-1185">Reference proteome</keyword>
<reference evidence="8 9" key="1">
    <citation type="submission" date="2009-10" db="EMBL/GenBank/DDBJ databases">
        <authorList>
            <person name="Harkins D.M."/>
            <person name="Madupu R."/>
            <person name="Durkin A.S."/>
            <person name="Torralba M."/>
            <person name="Methe B."/>
            <person name="Sutton G.G."/>
            <person name="Strausberg R.L."/>
            <person name="Nelson K.E."/>
        </authorList>
    </citation>
    <scope>NUCLEOTIDE SEQUENCE [LARGE SCALE GENOMIC DNA]</scope>
    <source>
        <strain evidence="8 9">F0264</strain>
    </source>
</reference>
<protein>
    <submittedName>
        <fullName evidence="8">GtrA-like protein</fullName>
    </submittedName>
</protein>
<keyword evidence="5 6" id="KW-0472">Membrane</keyword>
<dbReference type="GO" id="GO:0000271">
    <property type="term" value="P:polysaccharide biosynthetic process"/>
    <property type="evidence" value="ECO:0007669"/>
    <property type="project" value="InterPro"/>
</dbReference>
<gene>
    <name evidence="8" type="ORF">HMPREF0554_1962</name>
</gene>
<evidence type="ECO:0000256" key="3">
    <source>
        <dbReference type="ARBA" id="ARBA00022692"/>
    </source>
</evidence>
<name>D0GI89_9FUSO</name>
<dbReference type="eggNOG" id="COG2246">
    <property type="taxonomic scope" value="Bacteria"/>
</dbReference>
<evidence type="ECO:0000256" key="1">
    <source>
        <dbReference type="ARBA" id="ARBA00004141"/>
    </source>
</evidence>
<dbReference type="PANTHER" id="PTHR38459">
    <property type="entry name" value="PROPHAGE BACTOPRENOL-LINKED GLUCOSE TRANSLOCASE HOMOLOG"/>
    <property type="match status" value="1"/>
</dbReference>
<dbReference type="InterPro" id="IPR007267">
    <property type="entry name" value="GtrA_DPMS_TM"/>
</dbReference>
<feature type="transmembrane region" description="Helical" evidence="6">
    <location>
        <begin position="15"/>
        <end position="36"/>
    </location>
</feature>